<accession>A0A2I7JRU6</accession>
<dbReference type="Gene3D" id="3.30.460.20">
    <property type="entry name" value="CorA soluble domain-like"/>
    <property type="match status" value="1"/>
</dbReference>
<dbReference type="SUPFAM" id="SSF143865">
    <property type="entry name" value="CorA soluble domain-like"/>
    <property type="match status" value="1"/>
</dbReference>
<keyword evidence="8 11" id="KW-1133">Transmembrane helix</keyword>
<organism evidence="13 14">
    <name type="scientific">Phaeobacter inhibens</name>
    <dbReference type="NCBI Taxonomy" id="221822"/>
    <lineage>
        <taxon>Bacteria</taxon>
        <taxon>Pseudomonadati</taxon>
        <taxon>Pseudomonadota</taxon>
        <taxon>Alphaproteobacteria</taxon>
        <taxon>Rhodobacterales</taxon>
        <taxon>Roseobacteraceae</taxon>
        <taxon>Phaeobacter</taxon>
    </lineage>
</organism>
<dbReference type="SUPFAM" id="SSF144083">
    <property type="entry name" value="Magnesium transport protein CorA, transmembrane region"/>
    <property type="match status" value="1"/>
</dbReference>
<dbReference type="EMBL" id="CP010705">
    <property type="protein sequence ID" value="AUQ93079.1"/>
    <property type="molecule type" value="Genomic_DNA"/>
</dbReference>
<evidence type="ECO:0000256" key="11">
    <source>
        <dbReference type="SAM" id="Phobius"/>
    </source>
</evidence>
<sequence>MDMHSITPIAAFDVEKGKATAIGGGPLDLNASQGYRWIHVNSQDEALRPWAKEHLPDIAARALWQSETRPRCERLDDGLILNLRGVNLNPESDPEDMVSLRMWITEHAIVSARIRKVWALDSIRQSAEAGAAPETAGEFLAELTYGLTSRIETVSLGLEEQTDELEEAIAEGRRIPTGKLGDIRQAVIKMRRFINPQREAISMLATLENWIIAPDELALLRETANRTRRIVEELDATRDRLSALRDHIDADRAHALSRNSYVLSVVAAIFLPLGFLTGLFGVNVAGMPGTTAPSAFWVLAGVSAVGGLALFLIFKFAKWL</sequence>
<dbReference type="GO" id="GO:0050897">
    <property type="term" value="F:cobalt ion binding"/>
    <property type="evidence" value="ECO:0007669"/>
    <property type="project" value="TreeGrafter"/>
</dbReference>
<feature type="transmembrane region" description="Helical" evidence="11">
    <location>
        <begin position="294"/>
        <end position="314"/>
    </location>
</feature>
<dbReference type="RefSeq" id="WP_076617492.1">
    <property type="nucleotide sequence ID" value="NZ_CP010705.1"/>
</dbReference>
<dbReference type="Proteomes" id="UP000236536">
    <property type="component" value="Chromosome"/>
</dbReference>
<dbReference type="AlphaFoldDB" id="A0A2I7JRU6"/>
<dbReference type="Proteomes" id="UP000236447">
    <property type="component" value="Chromosome"/>
</dbReference>
<dbReference type="Gene3D" id="1.20.58.340">
    <property type="entry name" value="Magnesium transport protein CorA, transmembrane region"/>
    <property type="match status" value="2"/>
</dbReference>
<gene>
    <name evidence="13" type="primary">zntB</name>
    <name evidence="12" type="ORF">PhaeoP66_00252</name>
    <name evidence="13" type="ORF">PhaeoP88_03115</name>
</gene>
<keyword evidence="4" id="KW-1003">Cell membrane</keyword>
<name>A0A2I7JRU6_9RHOB</name>
<protein>
    <submittedName>
        <fullName evidence="12 13">Zinc transport protein ZntB</fullName>
    </submittedName>
</protein>
<evidence type="ECO:0000256" key="8">
    <source>
        <dbReference type="ARBA" id="ARBA00022989"/>
    </source>
</evidence>
<dbReference type="InterPro" id="IPR045863">
    <property type="entry name" value="CorA_TM1_TM2"/>
</dbReference>
<feature type="transmembrane region" description="Helical" evidence="11">
    <location>
        <begin position="261"/>
        <end position="282"/>
    </location>
</feature>
<evidence type="ECO:0000256" key="6">
    <source>
        <dbReference type="ARBA" id="ARBA00022692"/>
    </source>
</evidence>
<evidence type="ECO:0000313" key="13">
    <source>
        <dbReference type="EMBL" id="AUR00447.1"/>
    </source>
</evidence>
<reference evidence="12 15" key="3">
    <citation type="journal article" date="2017" name="Int. J. Syst. Evol. Microbiol.">
        <title>Adaptation of Surface-Associated Bacteria to the Open Ocean: A Genomically Distinct Subpopulation of Phaeobacter gallaeciensis Colonizes Pacific Mesozooplankton.</title>
        <authorList>
            <person name="Freese H.M."/>
            <person name="Methner A."/>
            <person name="Overmann J."/>
        </authorList>
    </citation>
    <scope>NUCLEOTIDE SEQUENCE [LARGE SCALE GENOMIC DNA]</scope>
    <source>
        <strain evidence="12 15">P66</strain>
    </source>
</reference>
<dbReference type="GO" id="GO:0000287">
    <property type="term" value="F:magnesium ion binding"/>
    <property type="evidence" value="ECO:0007669"/>
    <property type="project" value="TreeGrafter"/>
</dbReference>
<keyword evidence="3" id="KW-0813">Transport</keyword>
<keyword evidence="6 11" id="KW-0812">Transmembrane</keyword>
<dbReference type="GO" id="GO:0015087">
    <property type="term" value="F:cobalt ion transmembrane transporter activity"/>
    <property type="evidence" value="ECO:0007669"/>
    <property type="project" value="TreeGrafter"/>
</dbReference>
<keyword evidence="7" id="KW-0862">Zinc</keyword>
<keyword evidence="5" id="KW-0997">Cell inner membrane</keyword>
<evidence type="ECO:0000256" key="2">
    <source>
        <dbReference type="ARBA" id="ARBA00009765"/>
    </source>
</evidence>
<evidence type="ECO:0000256" key="4">
    <source>
        <dbReference type="ARBA" id="ARBA00022475"/>
    </source>
</evidence>
<evidence type="ECO:0000313" key="15">
    <source>
        <dbReference type="Proteomes" id="UP000236536"/>
    </source>
</evidence>
<evidence type="ECO:0000313" key="12">
    <source>
        <dbReference type="EMBL" id="AUQ93079.1"/>
    </source>
</evidence>
<dbReference type="GO" id="GO:0005886">
    <property type="term" value="C:plasma membrane"/>
    <property type="evidence" value="ECO:0007669"/>
    <property type="project" value="UniProtKB-SubCell"/>
</dbReference>
<dbReference type="Pfam" id="PF01544">
    <property type="entry name" value="CorA"/>
    <property type="match status" value="1"/>
</dbReference>
<comment type="similarity">
    <text evidence="2">Belongs to the CorA metal ion transporter (MIT) (TC 1.A.35) family.</text>
</comment>
<evidence type="ECO:0000256" key="1">
    <source>
        <dbReference type="ARBA" id="ARBA00004651"/>
    </source>
</evidence>
<dbReference type="CDD" id="cd12833">
    <property type="entry name" value="ZntB-like_1"/>
    <property type="match status" value="1"/>
</dbReference>
<evidence type="ECO:0000313" key="14">
    <source>
        <dbReference type="Proteomes" id="UP000236447"/>
    </source>
</evidence>
<evidence type="ECO:0000256" key="7">
    <source>
        <dbReference type="ARBA" id="ARBA00022833"/>
    </source>
</evidence>
<keyword evidence="15" id="KW-1185">Reference proteome</keyword>
<dbReference type="PANTHER" id="PTHR46494">
    <property type="entry name" value="CORA FAMILY METAL ION TRANSPORTER (EUROFUNG)"/>
    <property type="match status" value="1"/>
</dbReference>
<reference evidence="14 15" key="2">
    <citation type="journal article" date="2017" name="Genome Biol. Evol.">
        <title>Trajectories and Drivers of Genome Evolution in Surface-Associated Marine Phaeobacter.</title>
        <authorList>
            <person name="Freese H.M."/>
            <person name="Sikorski J."/>
            <person name="Bunk B."/>
            <person name="Scheuner C."/>
            <person name="Meier-Kolthoff J.P."/>
            <person name="Sproer C."/>
            <person name="Gram L."/>
            <person name="Overmann J."/>
        </authorList>
    </citation>
    <scope>NUCLEOTIDE SEQUENCE [LARGE SCALE GENOMIC DNA]</scope>
    <source>
        <strain evidence="12 15">P66</strain>
        <strain evidence="13 14">P88</strain>
    </source>
</reference>
<keyword evidence="9" id="KW-0406">Ion transport</keyword>
<dbReference type="EMBL" id="CP010725">
    <property type="protein sequence ID" value="AUR00447.1"/>
    <property type="molecule type" value="Genomic_DNA"/>
</dbReference>
<evidence type="ECO:0000256" key="5">
    <source>
        <dbReference type="ARBA" id="ARBA00022519"/>
    </source>
</evidence>
<evidence type="ECO:0000256" key="10">
    <source>
        <dbReference type="ARBA" id="ARBA00023136"/>
    </source>
</evidence>
<proteinExistence type="inferred from homology"/>
<reference evidence="13 14" key="1">
    <citation type="journal article" date="2017" name="Front. Microbiol.">
        <title>Phaeobacter piscinae sp. nov., a species of the Roseobacter group and potential aquaculture probiont.</title>
        <authorList>
            <person name="Sonnenschein E.C."/>
            <person name="Phippen C.B.W."/>
            <person name="Nielsen K.F."/>
            <person name="Mateiu R.V."/>
            <person name="Melchiorsen J."/>
            <person name="Gram L."/>
            <person name="Overmann J."/>
            <person name="Freese H.M."/>
        </authorList>
    </citation>
    <scope>NUCLEOTIDE SEQUENCE [LARGE SCALE GENOMIC DNA]</scope>
    <source>
        <strain evidence="13 14">P88</strain>
    </source>
</reference>
<comment type="subcellular location">
    <subcellularLocation>
        <location evidence="1">Cell membrane</location>
        <topology evidence="1">Multi-pass membrane protein</topology>
    </subcellularLocation>
</comment>
<dbReference type="PANTHER" id="PTHR46494:SF3">
    <property type="entry name" value="ZINC TRANSPORT PROTEIN ZNTB"/>
    <property type="match status" value="1"/>
</dbReference>
<dbReference type="InterPro" id="IPR002523">
    <property type="entry name" value="MgTranspt_CorA/ZnTranspt_ZntB"/>
</dbReference>
<evidence type="ECO:0000256" key="9">
    <source>
        <dbReference type="ARBA" id="ARBA00023065"/>
    </source>
</evidence>
<evidence type="ECO:0000256" key="3">
    <source>
        <dbReference type="ARBA" id="ARBA00022448"/>
    </source>
</evidence>
<keyword evidence="10 11" id="KW-0472">Membrane</keyword>
<dbReference type="GO" id="GO:0015095">
    <property type="term" value="F:magnesium ion transmembrane transporter activity"/>
    <property type="evidence" value="ECO:0007669"/>
    <property type="project" value="TreeGrafter"/>
</dbReference>
<dbReference type="InterPro" id="IPR045861">
    <property type="entry name" value="CorA_cytoplasmic_dom"/>
</dbReference>